<sequence>MDASFWVGFINIIIIDVVLSGDNAVVIGMASRKLPPEQRRKAVIYGTAGAIGLRIVLTAMATWVLLIPYLKAIGGIVLAWIALKLLLGEGEEASDIKAGPTLFAAIQTIIVADFVMSLDNVLAVGGAAHGDFALLLFGLGLSIPLLMAGSNAVAALMDRLPILIYIGAGILSYTAGAMVISEEAVQQHIAPEYYYLDWLFPILLTSFVLALGIWRRKRIYPSAF</sequence>
<keyword evidence="9" id="KW-1185">Reference proteome</keyword>
<dbReference type="Proteomes" id="UP000037269">
    <property type="component" value="Unassembled WGS sequence"/>
</dbReference>
<evidence type="ECO:0000256" key="5">
    <source>
        <dbReference type="ARBA" id="ARBA00023136"/>
    </source>
</evidence>
<proteinExistence type="inferred from homology"/>
<dbReference type="InterPro" id="IPR005496">
    <property type="entry name" value="Integral_membrane_TerC"/>
</dbReference>
<name>A0A0D1W6Y4_ANEMI</name>
<dbReference type="GO" id="GO:0016020">
    <property type="term" value="C:membrane"/>
    <property type="evidence" value="ECO:0007669"/>
    <property type="project" value="UniProtKB-SubCell"/>
</dbReference>
<dbReference type="PANTHER" id="PTHR30238:SF4">
    <property type="entry name" value="SLL1022 PROTEIN"/>
    <property type="match status" value="1"/>
</dbReference>
<feature type="transmembrane region" description="Helical" evidence="6">
    <location>
        <begin position="42"/>
        <end position="63"/>
    </location>
</feature>
<keyword evidence="5 6" id="KW-0472">Membrane</keyword>
<evidence type="ECO:0000313" key="8">
    <source>
        <dbReference type="EMBL" id="SDI08958.1"/>
    </source>
</evidence>
<dbReference type="Proteomes" id="UP000182836">
    <property type="component" value="Unassembled WGS sequence"/>
</dbReference>
<evidence type="ECO:0000256" key="4">
    <source>
        <dbReference type="ARBA" id="ARBA00022989"/>
    </source>
</evidence>
<protein>
    <submittedName>
        <fullName evidence="7 8">Membrane protein</fullName>
    </submittedName>
</protein>
<keyword evidence="3 6" id="KW-0812">Transmembrane</keyword>
<comment type="similarity">
    <text evidence="2">Belongs to the TerC family.</text>
</comment>
<dbReference type="InterPro" id="IPR022301">
    <property type="entry name" value="Integral_membrane_YjbE"/>
</dbReference>
<dbReference type="OrthoDB" id="5295733at2"/>
<organism evidence="7 9">
    <name type="scientific">Aneurinibacillus migulanus</name>
    <name type="common">Bacillus migulanus</name>
    <dbReference type="NCBI Taxonomy" id="47500"/>
    <lineage>
        <taxon>Bacteria</taxon>
        <taxon>Bacillati</taxon>
        <taxon>Bacillota</taxon>
        <taxon>Bacilli</taxon>
        <taxon>Bacillales</taxon>
        <taxon>Paenibacillaceae</taxon>
        <taxon>Aneurinibacillus group</taxon>
        <taxon>Aneurinibacillus</taxon>
    </lineage>
</organism>
<dbReference type="STRING" id="47500.AF333_25145"/>
<dbReference type="AlphaFoldDB" id="A0A0D1W6Y4"/>
<comment type="subcellular location">
    <subcellularLocation>
        <location evidence="1">Membrane</location>
        <topology evidence="1">Multi-pass membrane protein</topology>
    </subcellularLocation>
</comment>
<evidence type="ECO:0000256" key="1">
    <source>
        <dbReference type="ARBA" id="ARBA00004141"/>
    </source>
</evidence>
<dbReference type="EMBL" id="FNED01000001">
    <property type="protein sequence ID" value="SDI08958.1"/>
    <property type="molecule type" value="Genomic_DNA"/>
</dbReference>
<gene>
    <name evidence="7" type="ORF">AF333_25145</name>
    <name evidence="8" type="ORF">SAMN04487909_101513</name>
</gene>
<dbReference type="EMBL" id="LGUG01000004">
    <property type="protein sequence ID" value="KON98228.1"/>
    <property type="molecule type" value="Genomic_DNA"/>
</dbReference>
<evidence type="ECO:0000313" key="10">
    <source>
        <dbReference type="Proteomes" id="UP000182836"/>
    </source>
</evidence>
<evidence type="ECO:0000256" key="2">
    <source>
        <dbReference type="ARBA" id="ARBA00007511"/>
    </source>
</evidence>
<evidence type="ECO:0000313" key="9">
    <source>
        <dbReference type="Proteomes" id="UP000037269"/>
    </source>
</evidence>
<dbReference type="Pfam" id="PF03741">
    <property type="entry name" value="TerC"/>
    <property type="match status" value="1"/>
</dbReference>
<dbReference type="NCBIfam" id="TIGR03717">
    <property type="entry name" value="R_switched_YjbE"/>
    <property type="match status" value="1"/>
</dbReference>
<reference evidence="7 9" key="1">
    <citation type="submission" date="2015-07" db="EMBL/GenBank/DDBJ databases">
        <title>Fjat-14205 dsm 2895.</title>
        <authorList>
            <person name="Liu B."/>
            <person name="Wang J."/>
            <person name="Zhu Y."/>
            <person name="Liu G."/>
            <person name="Chen Q."/>
            <person name="Chen Z."/>
            <person name="Lan J."/>
            <person name="Che J."/>
            <person name="Ge C."/>
            <person name="Shi H."/>
            <person name="Pan Z."/>
            <person name="Liu X."/>
        </authorList>
    </citation>
    <scope>NUCLEOTIDE SEQUENCE [LARGE SCALE GENOMIC DNA]</scope>
    <source>
        <strain evidence="7 9">DSM 2895</strain>
    </source>
</reference>
<feature type="transmembrane region" description="Helical" evidence="6">
    <location>
        <begin position="130"/>
        <end position="148"/>
    </location>
</feature>
<evidence type="ECO:0000256" key="3">
    <source>
        <dbReference type="ARBA" id="ARBA00022692"/>
    </source>
</evidence>
<dbReference type="RefSeq" id="WP_043068155.1">
    <property type="nucleotide sequence ID" value="NZ_BJOA01000005.1"/>
</dbReference>
<evidence type="ECO:0000313" key="7">
    <source>
        <dbReference type="EMBL" id="KON98228.1"/>
    </source>
</evidence>
<dbReference type="PATRIC" id="fig|47500.12.peg.5812"/>
<feature type="transmembrane region" description="Helical" evidence="6">
    <location>
        <begin position="160"/>
        <end position="181"/>
    </location>
</feature>
<reference evidence="8 10" key="2">
    <citation type="submission" date="2016-10" db="EMBL/GenBank/DDBJ databases">
        <authorList>
            <person name="de Groot N.N."/>
        </authorList>
    </citation>
    <scope>NUCLEOTIDE SEQUENCE [LARGE SCALE GENOMIC DNA]</scope>
    <source>
        <strain evidence="8 10">DSM 2895</strain>
    </source>
</reference>
<dbReference type="PANTHER" id="PTHR30238">
    <property type="entry name" value="MEMBRANE BOUND PREDICTED REDOX MODULATOR"/>
    <property type="match status" value="1"/>
</dbReference>
<feature type="transmembrane region" description="Helical" evidence="6">
    <location>
        <begin position="193"/>
        <end position="214"/>
    </location>
</feature>
<evidence type="ECO:0000256" key="6">
    <source>
        <dbReference type="SAM" id="Phobius"/>
    </source>
</evidence>
<accession>A0A0D1W6Y4</accession>
<dbReference type="GeneID" id="42308412"/>
<keyword evidence="4 6" id="KW-1133">Transmembrane helix</keyword>
<feature type="transmembrane region" description="Helical" evidence="6">
    <location>
        <begin position="6"/>
        <end position="30"/>
    </location>
</feature>